<name>A0A0H1QXD2_9EURY</name>
<keyword evidence="6" id="KW-1185">Reference proteome</keyword>
<gene>
    <name evidence="5" type="ORF">SZ63_09835</name>
</gene>
<dbReference type="PRINTS" id="PR00446">
    <property type="entry name" value="HYDRGNUPTAKE"/>
</dbReference>
<protein>
    <submittedName>
        <fullName evidence="5">Hydrogenase maturation protease</fullName>
    </submittedName>
</protein>
<dbReference type="NCBIfam" id="TIGR00072">
    <property type="entry name" value="hydrog_prot"/>
    <property type="match status" value="1"/>
</dbReference>
<keyword evidence="2 5" id="KW-0645">Protease</keyword>
<keyword evidence="3" id="KW-0064">Aspartyl protease</keyword>
<evidence type="ECO:0000256" key="3">
    <source>
        <dbReference type="ARBA" id="ARBA00022750"/>
    </source>
</evidence>
<dbReference type="InterPro" id="IPR000671">
    <property type="entry name" value="Peptidase_A31"/>
</dbReference>
<dbReference type="GO" id="GO:0016485">
    <property type="term" value="P:protein processing"/>
    <property type="evidence" value="ECO:0007669"/>
    <property type="project" value="TreeGrafter"/>
</dbReference>
<dbReference type="STRING" id="1550566.SZ63_09835"/>
<dbReference type="PATRIC" id="fig|1550566.3.peg.2141"/>
<dbReference type="PANTHER" id="PTHR30302:SF1">
    <property type="entry name" value="HYDROGENASE 2 MATURATION PROTEASE"/>
    <property type="match status" value="1"/>
</dbReference>
<sequence>MQKNRVCIIGCGNPFMGNDGAGISVMRLFEGRFPGVDAIDGGTGGFGLIPLMEGYERVVVVDAMTGIGDRTGEVLAFEAPPSWDLPAYALHDIGIGEVVTIARELGYAGEIVTVGIEVGEIQAFSREIDPAVEEGIRVAEQKILAILREWIGGPGCNHR</sequence>
<dbReference type="Pfam" id="PF01750">
    <property type="entry name" value="HycI"/>
    <property type="match status" value="1"/>
</dbReference>
<dbReference type="RefSeq" id="WP_048184832.1">
    <property type="nucleotide sequence ID" value="NZ_JXOJ01000005.1"/>
</dbReference>
<dbReference type="GO" id="GO:0008047">
    <property type="term" value="F:enzyme activator activity"/>
    <property type="evidence" value="ECO:0007669"/>
    <property type="project" value="InterPro"/>
</dbReference>
<dbReference type="InterPro" id="IPR023430">
    <property type="entry name" value="Pept_HybD-like_dom_sf"/>
</dbReference>
<evidence type="ECO:0000256" key="2">
    <source>
        <dbReference type="ARBA" id="ARBA00022670"/>
    </source>
</evidence>
<dbReference type="EMBL" id="JXOJ01000005">
    <property type="protein sequence ID" value="KLK87593.1"/>
    <property type="molecule type" value="Genomic_DNA"/>
</dbReference>
<dbReference type="PANTHER" id="PTHR30302">
    <property type="entry name" value="HYDROGENASE 1 MATURATION PROTEASE"/>
    <property type="match status" value="1"/>
</dbReference>
<dbReference type="Proteomes" id="UP000035301">
    <property type="component" value="Unassembled WGS sequence"/>
</dbReference>
<comment type="caution">
    <text evidence="5">The sequence shown here is derived from an EMBL/GenBank/DDBJ whole genome shotgun (WGS) entry which is preliminary data.</text>
</comment>
<comment type="similarity">
    <text evidence="1">Belongs to the peptidase A31 family.</text>
</comment>
<dbReference type="AlphaFoldDB" id="A0A0H1QXD2"/>
<proteinExistence type="inferred from homology"/>
<dbReference type="Gene3D" id="3.40.50.1450">
    <property type="entry name" value="HybD-like"/>
    <property type="match status" value="1"/>
</dbReference>
<dbReference type="SUPFAM" id="SSF53163">
    <property type="entry name" value="HybD-like"/>
    <property type="match status" value="1"/>
</dbReference>
<dbReference type="GO" id="GO:0004190">
    <property type="term" value="F:aspartic-type endopeptidase activity"/>
    <property type="evidence" value="ECO:0007669"/>
    <property type="project" value="UniProtKB-KW"/>
</dbReference>
<reference evidence="5 6" key="1">
    <citation type="journal article" date="2015" name="Int. J. Syst. Evol. Microbiol.">
        <title>Methanoculleus sediminis sp. nov., a methanogen from sediments near a submarine mud volcano.</title>
        <authorList>
            <person name="Chen S.C."/>
            <person name="Chen M.F."/>
            <person name="Lai M.C."/>
            <person name="Weng C.Y."/>
            <person name="Wu S.Y."/>
            <person name="Lin S."/>
            <person name="Yang T.F."/>
            <person name="Chen P.C."/>
        </authorList>
    </citation>
    <scope>NUCLEOTIDE SEQUENCE [LARGE SCALE GENOMIC DNA]</scope>
    <source>
        <strain evidence="5 6">S3Fa</strain>
    </source>
</reference>
<evidence type="ECO:0000313" key="6">
    <source>
        <dbReference type="Proteomes" id="UP000035301"/>
    </source>
</evidence>
<dbReference type="CDD" id="cd00518">
    <property type="entry name" value="H2MP"/>
    <property type="match status" value="1"/>
</dbReference>
<evidence type="ECO:0000313" key="5">
    <source>
        <dbReference type="EMBL" id="KLK87593.1"/>
    </source>
</evidence>
<accession>A0A0H1QXD2</accession>
<evidence type="ECO:0000256" key="1">
    <source>
        <dbReference type="ARBA" id="ARBA00006814"/>
    </source>
</evidence>
<evidence type="ECO:0000256" key="4">
    <source>
        <dbReference type="ARBA" id="ARBA00022801"/>
    </source>
</evidence>
<dbReference type="OrthoDB" id="85598at2157"/>
<organism evidence="5 6">
    <name type="scientific">Methanoculleus sediminis</name>
    <dbReference type="NCBI Taxonomy" id="1550566"/>
    <lineage>
        <taxon>Archaea</taxon>
        <taxon>Methanobacteriati</taxon>
        <taxon>Methanobacteriota</taxon>
        <taxon>Stenosarchaea group</taxon>
        <taxon>Methanomicrobia</taxon>
        <taxon>Methanomicrobiales</taxon>
        <taxon>Methanomicrobiaceae</taxon>
        <taxon>Methanoculleus</taxon>
    </lineage>
</organism>
<keyword evidence="4" id="KW-0378">Hydrolase</keyword>